<protein>
    <submittedName>
        <fullName evidence="3">Uncharacterized protein</fullName>
    </submittedName>
</protein>
<feature type="compositionally biased region" description="Polar residues" evidence="1">
    <location>
        <begin position="302"/>
        <end position="312"/>
    </location>
</feature>
<organism evidence="3 4">
    <name type="scientific">Zopfia rhizophila CBS 207.26</name>
    <dbReference type="NCBI Taxonomy" id="1314779"/>
    <lineage>
        <taxon>Eukaryota</taxon>
        <taxon>Fungi</taxon>
        <taxon>Dikarya</taxon>
        <taxon>Ascomycota</taxon>
        <taxon>Pezizomycotina</taxon>
        <taxon>Dothideomycetes</taxon>
        <taxon>Dothideomycetes incertae sedis</taxon>
        <taxon>Zopfiaceae</taxon>
        <taxon>Zopfia</taxon>
    </lineage>
</organism>
<sequence length="476" mass="52610">MEIRNGPTPKKEPRSRRTKFATIITDATEDHPAFESDAFAVQMPTTREPIIDTPPSPAFRVKMPNRSKAQVEAYQTYNEKAKRDAKRLYKKECIPTKVVSCDYAYASGPAQTSNPNPLPLELTVSPTSSSPTFSPGAFPASPSVPQHQRTQLNVNHLRHVSGPRSISDPSNILIPRKPIGLGNTTSRRRRYRYQEQRADVEAGASCSSPSPFPDKIKVRIKPKASVTEADRLQKESWWGLYERPLPTRTKSEKSYSSTTTSFSASPTKAVFGYTTKDIVGTLAATTSAKTTPTMADKETTAKSKSPSRSTLTSRLAWLRPAGPRVNKPAAAHNSDLSIPTATTTAYVDPFVLHATPLPTHAKTQTSSRPNLPKKIIHVHAHPPVQKPEKGKFETGLAQVKGLTILIVKLCIFIYLLVGLYFVLDAIREAMHAFGAPFRAIKMVGRYIWIGSIWVAKVMAKGWGRWGIKVVMRGGWR</sequence>
<evidence type="ECO:0000256" key="2">
    <source>
        <dbReference type="SAM" id="Phobius"/>
    </source>
</evidence>
<evidence type="ECO:0000313" key="4">
    <source>
        <dbReference type="Proteomes" id="UP000800200"/>
    </source>
</evidence>
<proteinExistence type="predicted"/>
<gene>
    <name evidence="3" type="ORF">K469DRAFT_627220</name>
</gene>
<evidence type="ECO:0000313" key="3">
    <source>
        <dbReference type="EMBL" id="KAF2188626.1"/>
    </source>
</evidence>
<feature type="region of interest" description="Disordered" evidence="1">
    <location>
        <begin position="124"/>
        <end position="145"/>
    </location>
</feature>
<dbReference type="Proteomes" id="UP000800200">
    <property type="component" value="Unassembled WGS sequence"/>
</dbReference>
<feature type="region of interest" description="Disordered" evidence="1">
    <location>
        <begin position="289"/>
        <end position="312"/>
    </location>
</feature>
<feature type="region of interest" description="Disordered" evidence="1">
    <location>
        <begin position="160"/>
        <end position="189"/>
    </location>
</feature>
<reference evidence="3" key="1">
    <citation type="journal article" date="2020" name="Stud. Mycol.">
        <title>101 Dothideomycetes genomes: a test case for predicting lifestyles and emergence of pathogens.</title>
        <authorList>
            <person name="Haridas S."/>
            <person name="Albert R."/>
            <person name="Binder M."/>
            <person name="Bloem J."/>
            <person name="Labutti K."/>
            <person name="Salamov A."/>
            <person name="Andreopoulos B."/>
            <person name="Baker S."/>
            <person name="Barry K."/>
            <person name="Bills G."/>
            <person name="Bluhm B."/>
            <person name="Cannon C."/>
            <person name="Castanera R."/>
            <person name="Culley D."/>
            <person name="Daum C."/>
            <person name="Ezra D."/>
            <person name="Gonzalez J."/>
            <person name="Henrissat B."/>
            <person name="Kuo A."/>
            <person name="Liang C."/>
            <person name="Lipzen A."/>
            <person name="Lutzoni F."/>
            <person name="Magnuson J."/>
            <person name="Mondo S."/>
            <person name="Nolan M."/>
            <person name="Ohm R."/>
            <person name="Pangilinan J."/>
            <person name="Park H.-J."/>
            <person name="Ramirez L."/>
            <person name="Alfaro M."/>
            <person name="Sun H."/>
            <person name="Tritt A."/>
            <person name="Yoshinaga Y."/>
            <person name="Zwiers L.-H."/>
            <person name="Turgeon B."/>
            <person name="Goodwin S."/>
            <person name="Spatafora J."/>
            <person name="Crous P."/>
            <person name="Grigoriev I."/>
        </authorList>
    </citation>
    <scope>NUCLEOTIDE SEQUENCE</scope>
    <source>
        <strain evidence="3">CBS 207.26</strain>
    </source>
</reference>
<feature type="transmembrane region" description="Helical" evidence="2">
    <location>
        <begin position="401"/>
        <end position="423"/>
    </location>
</feature>
<keyword evidence="2" id="KW-1133">Transmembrane helix</keyword>
<dbReference type="OrthoDB" id="3755781at2759"/>
<keyword evidence="2" id="KW-0472">Membrane</keyword>
<keyword evidence="4" id="KW-1185">Reference proteome</keyword>
<dbReference type="AlphaFoldDB" id="A0A6A6EFH0"/>
<name>A0A6A6EFH0_9PEZI</name>
<dbReference type="EMBL" id="ML994623">
    <property type="protein sequence ID" value="KAF2188626.1"/>
    <property type="molecule type" value="Genomic_DNA"/>
</dbReference>
<evidence type="ECO:0000256" key="1">
    <source>
        <dbReference type="SAM" id="MobiDB-lite"/>
    </source>
</evidence>
<accession>A0A6A6EFH0</accession>
<keyword evidence="2" id="KW-0812">Transmembrane</keyword>